<dbReference type="Proteomes" id="UP000008837">
    <property type="component" value="Unassembled WGS sequence"/>
</dbReference>
<evidence type="ECO:0000256" key="6">
    <source>
        <dbReference type="SAM" id="MobiDB-lite"/>
    </source>
</evidence>
<comment type="similarity">
    <text evidence="3">Belongs to the UTP11 family.</text>
</comment>
<dbReference type="VEuPathDB" id="FungiDB:MGL_0048"/>
<evidence type="ECO:0000313" key="8">
    <source>
        <dbReference type="Proteomes" id="UP000008837"/>
    </source>
</evidence>
<dbReference type="PANTHER" id="PTHR12838">
    <property type="entry name" value="U3 SMALL NUCLEOLAR RNA-ASSOCIATED PROTEIN 11"/>
    <property type="match status" value="1"/>
</dbReference>
<evidence type="ECO:0008006" key="9">
    <source>
        <dbReference type="Google" id="ProtNLM"/>
    </source>
</evidence>
<dbReference type="InParanoid" id="A8PRG6"/>
<dbReference type="STRING" id="425265.A8PRG6"/>
<dbReference type="GO" id="GO:0006364">
    <property type="term" value="P:rRNA processing"/>
    <property type="evidence" value="ECO:0007669"/>
    <property type="project" value="UniProtKB-KW"/>
</dbReference>
<reference evidence="7 8" key="1">
    <citation type="journal article" date="2007" name="Proc. Natl. Acad. Sci. U.S.A.">
        <title>Dandruff-associated Malassezia genomes reveal convergent and divergent virulence traits shared with plant and human fungal pathogens.</title>
        <authorList>
            <person name="Xu J."/>
            <person name="Saunders C.W."/>
            <person name="Hu P."/>
            <person name="Grant R.A."/>
            <person name="Boekhout T."/>
            <person name="Kuramae E.E."/>
            <person name="Kronstad J.W."/>
            <person name="Deangelis Y.M."/>
            <person name="Reeder N.L."/>
            <person name="Johnstone K.R."/>
            <person name="Leland M."/>
            <person name="Fieno A.M."/>
            <person name="Begley W.M."/>
            <person name="Sun Y."/>
            <person name="Lacey M.P."/>
            <person name="Chaudhary T."/>
            <person name="Keough T."/>
            <person name="Chu L."/>
            <person name="Sears R."/>
            <person name="Yuan B."/>
            <person name="Dawson T.L.Jr."/>
        </authorList>
    </citation>
    <scope>NUCLEOTIDE SEQUENCE [LARGE SCALE GENOMIC DNA]</scope>
    <source>
        <strain evidence="8">ATCC MYA-4612 / CBS 7966</strain>
    </source>
</reference>
<dbReference type="Pfam" id="PF03998">
    <property type="entry name" value="Utp11"/>
    <property type="match status" value="1"/>
</dbReference>
<evidence type="ECO:0000256" key="1">
    <source>
        <dbReference type="ARBA" id="ARBA00004099"/>
    </source>
</evidence>
<evidence type="ECO:0000313" key="7">
    <source>
        <dbReference type="EMBL" id="EDP45059.1"/>
    </source>
</evidence>
<evidence type="ECO:0000256" key="5">
    <source>
        <dbReference type="ARBA" id="ARBA00023242"/>
    </source>
</evidence>
<dbReference type="OrthoDB" id="29058at2759"/>
<dbReference type="GO" id="GO:0032040">
    <property type="term" value="C:small-subunit processome"/>
    <property type="evidence" value="ECO:0007669"/>
    <property type="project" value="InterPro"/>
</dbReference>
<dbReference type="OMA" id="ALMTHKG"/>
<evidence type="ECO:0000256" key="4">
    <source>
        <dbReference type="ARBA" id="ARBA00022552"/>
    </source>
</evidence>
<dbReference type="RefSeq" id="XP_001732273.1">
    <property type="nucleotide sequence ID" value="XM_001732221.1"/>
</dbReference>
<keyword evidence="8" id="KW-1185">Reference proteome</keyword>
<organism evidence="7 8">
    <name type="scientific">Malassezia globosa (strain ATCC MYA-4612 / CBS 7966)</name>
    <name type="common">Dandruff-associated fungus</name>
    <dbReference type="NCBI Taxonomy" id="425265"/>
    <lineage>
        <taxon>Eukaryota</taxon>
        <taxon>Fungi</taxon>
        <taxon>Dikarya</taxon>
        <taxon>Basidiomycota</taxon>
        <taxon>Ustilaginomycotina</taxon>
        <taxon>Malasseziomycetes</taxon>
        <taxon>Malasseziales</taxon>
        <taxon>Malasseziaceae</taxon>
        <taxon>Malassezia</taxon>
    </lineage>
</organism>
<comment type="function">
    <text evidence="1">Involved in nucleolar processing of pre-18S ribosomal RNA.</text>
</comment>
<protein>
    <recommendedName>
        <fullName evidence="9">U3 small nucleolar RNA-associated protein 11</fullName>
    </recommendedName>
</protein>
<feature type="compositionally biased region" description="Basic and acidic residues" evidence="6">
    <location>
        <begin position="228"/>
        <end position="238"/>
    </location>
</feature>
<feature type="region of interest" description="Disordered" evidence="6">
    <location>
        <begin position="208"/>
        <end position="255"/>
    </location>
</feature>
<accession>A8PRG6</accession>
<evidence type="ECO:0000256" key="2">
    <source>
        <dbReference type="ARBA" id="ARBA00004604"/>
    </source>
</evidence>
<evidence type="ECO:0000256" key="3">
    <source>
        <dbReference type="ARBA" id="ARBA00008105"/>
    </source>
</evidence>
<name>A8PRG6_MALGO</name>
<comment type="subcellular location">
    <subcellularLocation>
        <location evidence="2">Nucleus</location>
        <location evidence="2">Nucleolus</location>
    </subcellularLocation>
</comment>
<proteinExistence type="inferred from homology"/>
<gene>
    <name evidence="7" type="ORF">MGL_0048</name>
</gene>
<dbReference type="GeneID" id="5856579"/>
<keyword evidence="4" id="KW-0698">rRNA processing</keyword>
<dbReference type="EMBL" id="AAYY01000001">
    <property type="protein sequence ID" value="EDP45059.1"/>
    <property type="molecule type" value="Genomic_DNA"/>
</dbReference>
<comment type="caution">
    <text evidence="7">The sequence shown here is derived from an EMBL/GenBank/DDBJ whole genome shotgun (WGS) entry which is preliminary data.</text>
</comment>
<dbReference type="AlphaFoldDB" id="A8PRG6"/>
<dbReference type="InterPro" id="IPR007144">
    <property type="entry name" value="SSU_processome_Utp11"/>
</dbReference>
<keyword evidence="5" id="KW-0539">Nucleus</keyword>
<dbReference type="KEGG" id="mgl:MGL_0048"/>
<dbReference type="PANTHER" id="PTHR12838:SF0">
    <property type="entry name" value="U3 SMALL NUCLEOLAR RNA-ASSOCIATED PROTEIN 11-RELATED"/>
    <property type="match status" value="1"/>
</dbReference>
<sequence length="362" mass="41220">MHRTLTFVSDARENGGAAKHACAFALSGKPRSHVRLKKSGKLQHDETLTGIIVHCCSDTTMALRNYVQRRNHKERSQPQHRKHLGLLEKHKDYVERARAHHIKRDKLQRLRQKAADRNQDEFYTGMIGKKTERGVHIDSRGNRPLENDVVSLLKTQDAGYLRKQLASERKKYKALVEELAPRVPGMRLALLQKKPDLADALQRAKLLGEKRASSKKQGRVQGAGKKTKWVDSTEELRQAEQTAKETSAAAATGTTKLTRADKVGERQLRIKIRELDARQRRLDALSEAAQKLDVVRTLMRTRGAHAVPRKQQMQDIKDAIGKRGAQLTAKGLVVEDDDDDEDTDMHARSKTKYYKWSNERKK</sequence>